<dbReference type="Pfam" id="PF03928">
    <property type="entry name" value="HbpS-like"/>
    <property type="match status" value="1"/>
</dbReference>
<evidence type="ECO:0000313" key="2">
    <source>
        <dbReference type="Proteomes" id="UP000245942"/>
    </source>
</evidence>
<dbReference type="Proteomes" id="UP000245942">
    <property type="component" value="Unassembled WGS sequence"/>
</dbReference>
<dbReference type="AlphaFoldDB" id="A0A316U2N9"/>
<reference evidence="1 2" key="1">
    <citation type="journal article" date="2018" name="Mol. Biol. Evol.">
        <title>Broad Genomic Sampling Reveals a Smut Pathogenic Ancestry of the Fungal Clade Ustilaginomycotina.</title>
        <authorList>
            <person name="Kijpornyongpan T."/>
            <person name="Mondo S.J."/>
            <person name="Barry K."/>
            <person name="Sandor L."/>
            <person name="Lee J."/>
            <person name="Lipzen A."/>
            <person name="Pangilinan J."/>
            <person name="LaButti K."/>
            <person name="Hainaut M."/>
            <person name="Henrissat B."/>
            <person name="Grigoriev I.V."/>
            <person name="Spatafora J.W."/>
            <person name="Aime M.C."/>
        </authorList>
    </citation>
    <scope>NUCLEOTIDE SEQUENCE [LARGE SCALE GENOMIC DNA]</scope>
    <source>
        <strain evidence="1 2">MCA 4718</strain>
    </source>
</reference>
<accession>A0A316U2N9</accession>
<evidence type="ECO:0000313" key="1">
    <source>
        <dbReference type="EMBL" id="PWN19609.1"/>
    </source>
</evidence>
<dbReference type="InterPro" id="IPR005624">
    <property type="entry name" value="PduO/GlcC-like"/>
</dbReference>
<sequence length="186" mass="20339">MTSQSFNRYRDDQSGELLAAPALSKILTSECQVLRFPAFSTGNAFALGCRIRDTFRKNERYHQNGTAGMALAITLFSGLTLYQTCVGQGVTPDNMEWLHRKSNTVKRFGVSSWLRGQQRLAKGRPADDPLLGPDFAAHGGAFPIYIEGVDVGPIGAVTISGMTQELDHELAVLCITSFIQDLKDVV</sequence>
<dbReference type="STRING" id="1684307.A0A316U2N9"/>
<evidence type="ECO:0008006" key="3">
    <source>
        <dbReference type="Google" id="ProtNLM"/>
    </source>
</evidence>
<dbReference type="OrthoDB" id="2209940at2759"/>
<dbReference type="GO" id="GO:0072380">
    <property type="term" value="C:TRC complex"/>
    <property type="evidence" value="ECO:0007669"/>
    <property type="project" value="TreeGrafter"/>
</dbReference>
<dbReference type="InterPro" id="IPR010371">
    <property type="entry name" value="YBR137W-like"/>
</dbReference>
<dbReference type="Gene3D" id="3.30.450.150">
    <property type="entry name" value="Haem-degrading domain"/>
    <property type="match status" value="1"/>
</dbReference>
<dbReference type="EMBL" id="KZ819330">
    <property type="protein sequence ID" value="PWN19609.1"/>
    <property type="molecule type" value="Genomic_DNA"/>
</dbReference>
<dbReference type="GO" id="GO:0006620">
    <property type="term" value="P:post-translational protein targeting to endoplasmic reticulum membrane"/>
    <property type="evidence" value="ECO:0007669"/>
    <property type="project" value="TreeGrafter"/>
</dbReference>
<dbReference type="PANTHER" id="PTHR28255">
    <property type="match status" value="1"/>
</dbReference>
<dbReference type="InterPro" id="IPR038084">
    <property type="entry name" value="PduO/GlcC-like_sf"/>
</dbReference>
<gene>
    <name evidence="1" type="ORF">BCV69DRAFT_283721</name>
</gene>
<keyword evidence="2" id="KW-1185">Reference proteome</keyword>
<dbReference type="GeneID" id="37014539"/>
<proteinExistence type="predicted"/>
<dbReference type="RefSeq" id="XP_025346769.1">
    <property type="nucleotide sequence ID" value="XM_025492805.1"/>
</dbReference>
<name>A0A316U2N9_9BASI</name>
<dbReference type="SUPFAM" id="SSF143744">
    <property type="entry name" value="GlcG-like"/>
    <property type="match status" value="1"/>
</dbReference>
<protein>
    <recommendedName>
        <fullName evidence="3">DUF336-domain-containing protein</fullName>
    </recommendedName>
</protein>
<organism evidence="1 2">
    <name type="scientific">Pseudomicrostroma glucosiphilum</name>
    <dbReference type="NCBI Taxonomy" id="1684307"/>
    <lineage>
        <taxon>Eukaryota</taxon>
        <taxon>Fungi</taxon>
        <taxon>Dikarya</taxon>
        <taxon>Basidiomycota</taxon>
        <taxon>Ustilaginomycotina</taxon>
        <taxon>Exobasidiomycetes</taxon>
        <taxon>Microstromatales</taxon>
        <taxon>Microstromatales incertae sedis</taxon>
        <taxon>Pseudomicrostroma</taxon>
    </lineage>
</organism>
<dbReference type="PANTHER" id="PTHR28255:SF1">
    <property type="entry name" value="UPF0303 PROTEIN YBR137W"/>
    <property type="match status" value="1"/>
</dbReference>